<protein>
    <submittedName>
        <fullName evidence="1">Uncharacterized protein</fullName>
    </submittedName>
</protein>
<gene>
    <name evidence="1" type="ORF">OUZ56_001180</name>
</gene>
<keyword evidence="2" id="KW-1185">Reference proteome</keyword>
<proteinExistence type="predicted"/>
<accession>A0ABR0A206</accession>
<evidence type="ECO:0000313" key="2">
    <source>
        <dbReference type="Proteomes" id="UP001234178"/>
    </source>
</evidence>
<dbReference type="EMBL" id="JAOYFB010000036">
    <property type="protein sequence ID" value="KAK4019151.1"/>
    <property type="molecule type" value="Genomic_DNA"/>
</dbReference>
<sequence>MEAIAVVLIAMNESTKREDYLAFYLFKFAVMLKQINEQKLFGLLHRLVVTFKNIWQLKANHLIERGLILLTHQKMSSCSMLQHIVDDEQVSRYFPFAIIIV</sequence>
<evidence type="ECO:0000313" key="1">
    <source>
        <dbReference type="EMBL" id="KAK4019151.1"/>
    </source>
</evidence>
<dbReference type="Proteomes" id="UP001234178">
    <property type="component" value="Unassembled WGS sequence"/>
</dbReference>
<reference evidence="1 2" key="1">
    <citation type="journal article" date="2023" name="Nucleic Acids Res.">
        <title>The hologenome of Daphnia magna reveals possible DNA methylation and microbiome-mediated evolution of the host genome.</title>
        <authorList>
            <person name="Chaturvedi A."/>
            <person name="Li X."/>
            <person name="Dhandapani V."/>
            <person name="Marshall H."/>
            <person name="Kissane S."/>
            <person name="Cuenca-Cambronero M."/>
            <person name="Asole G."/>
            <person name="Calvet F."/>
            <person name="Ruiz-Romero M."/>
            <person name="Marangio P."/>
            <person name="Guigo R."/>
            <person name="Rago D."/>
            <person name="Mirbahai L."/>
            <person name="Eastwood N."/>
            <person name="Colbourne J.K."/>
            <person name="Zhou J."/>
            <person name="Mallon E."/>
            <person name="Orsini L."/>
        </authorList>
    </citation>
    <scope>NUCLEOTIDE SEQUENCE [LARGE SCALE GENOMIC DNA]</scope>
    <source>
        <strain evidence="1">LRV0_1</strain>
    </source>
</reference>
<organism evidence="1 2">
    <name type="scientific">Daphnia magna</name>
    <dbReference type="NCBI Taxonomy" id="35525"/>
    <lineage>
        <taxon>Eukaryota</taxon>
        <taxon>Metazoa</taxon>
        <taxon>Ecdysozoa</taxon>
        <taxon>Arthropoda</taxon>
        <taxon>Crustacea</taxon>
        <taxon>Branchiopoda</taxon>
        <taxon>Diplostraca</taxon>
        <taxon>Cladocera</taxon>
        <taxon>Anomopoda</taxon>
        <taxon>Daphniidae</taxon>
        <taxon>Daphnia</taxon>
    </lineage>
</organism>
<comment type="caution">
    <text evidence="1">The sequence shown here is derived from an EMBL/GenBank/DDBJ whole genome shotgun (WGS) entry which is preliminary data.</text>
</comment>
<name>A0ABR0A206_9CRUS</name>